<gene>
    <name evidence="1" type="ORF">CLV27_0573</name>
</gene>
<dbReference type="EMBL" id="SMFV01000002">
    <property type="protein sequence ID" value="TCK05154.1"/>
    <property type="molecule type" value="Genomic_DNA"/>
</dbReference>
<organism evidence="1 2">
    <name type="scientific">Phorcysia thermohydrogeniphila</name>
    <dbReference type="NCBI Taxonomy" id="936138"/>
    <lineage>
        <taxon>Bacteria</taxon>
        <taxon>Pseudomonadati</taxon>
        <taxon>Aquificota</taxon>
        <taxon>Aquificia</taxon>
        <taxon>Desulfurobacteriales</taxon>
        <taxon>Desulfurobacteriaceae</taxon>
        <taxon>Phorcysia</taxon>
    </lineage>
</organism>
<reference evidence="1 2" key="1">
    <citation type="submission" date="2019-03" db="EMBL/GenBank/DDBJ databases">
        <title>Genomic Encyclopedia of Archaeal and Bacterial Type Strains, Phase II (KMG-II): from individual species to whole genera.</title>
        <authorList>
            <person name="Goeker M."/>
        </authorList>
    </citation>
    <scope>NUCLEOTIDE SEQUENCE [LARGE SCALE GENOMIC DNA]</scope>
    <source>
        <strain evidence="1 2">DSM 24425</strain>
    </source>
</reference>
<dbReference type="RefSeq" id="WP_132525613.1">
    <property type="nucleotide sequence ID" value="NZ_SMFV01000002.1"/>
</dbReference>
<dbReference type="AlphaFoldDB" id="A0A4R1GB20"/>
<proteinExistence type="predicted"/>
<protein>
    <recommendedName>
        <fullName evidence="3">AbiV family abortive infection protein</fullName>
    </recommendedName>
</protein>
<dbReference type="Proteomes" id="UP000295777">
    <property type="component" value="Unassembled WGS sequence"/>
</dbReference>
<keyword evidence="2" id="KW-1185">Reference proteome</keyword>
<sequence>MEKIVVDVFLSEIEQQCKFASIAVKQMSAGLSNRDSNLFWYAMQSFLIAVANISKILWPQCSGSKERGKKLREILGIRGDSPIRHRRFRNHFEHFDERIEEWASSSKRRNFVDLNICSPGMIVGIDPEDILRNFDPKTWTLTFRGEVYKLKPVMDAIQDLHQKVLEPRDKRWNRSVNR</sequence>
<evidence type="ECO:0000313" key="2">
    <source>
        <dbReference type="Proteomes" id="UP000295777"/>
    </source>
</evidence>
<accession>A0A4R1GB20</accession>
<name>A0A4R1GB20_9BACT</name>
<comment type="caution">
    <text evidence="1">The sequence shown here is derived from an EMBL/GenBank/DDBJ whole genome shotgun (WGS) entry which is preliminary data.</text>
</comment>
<evidence type="ECO:0000313" key="1">
    <source>
        <dbReference type="EMBL" id="TCK05154.1"/>
    </source>
</evidence>
<evidence type="ECO:0008006" key="3">
    <source>
        <dbReference type="Google" id="ProtNLM"/>
    </source>
</evidence>
<dbReference type="OrthoDB" id="1359545at2"/>